<evidence type="ECO:0000256" key="1">
    <source>
        <dbReference type="ARBA" id="ARBA00006643"/>
    </source>
</evidence>
<gene>
    <name evidence="5" type="ORF">J5N97_024940</name>
</gene>
<feature type="repeat" description="PPR" evidence="4">
    <location>
        <begin position="594"/>
        <end position="628"/>
    </location>
</feature>
<dbReference type="InterPro" id="IPR002885">
    <property type="entry name" value="PPR_rpt"/>
</dbReference>
<dbReference type="EMBL" id="JAGGNH010000007">
    <property type="protein sequence ID" value="KAJ0968023.1"/>
    <property type="molecule type" value="Genomic_DNA"/>
</dbReference>
<keyword evidence="3" id="KW-0677">Repeat</keyword>
<reference evidence="5" key="2">
    <citation type="journal article" date="2022" name="Hortic Res">
        <title>The genome of Dioscorea zingiberensis sheds light on the biosynthesis, origin and evolution of the medicinally important diosgenin saponins.</title>
        <authorList>
            <person name="Li Y."/>
            <person name="Tan C."/>
            <person name="Li Z."/>
            <person name="Guo J."/>
            <person name="Li S."/>
            <person name="Chen X."/>
            <person name="Wang C."/>
            <person name="Dai X."/>
            <person name="Yang H."/>
            <person name="Song W."/>
            <person name="Hou L."/>
            <person name="Xu J."/>
            <person name="Tong Z."/>
            <person name="Xu A."/>
            <person name="Yuan X."/>
            <person name="Wang W."/>
            <person name="Yang Q."/>
            <person name="Chen L."/>
            <person name="Sun Z."/>
            <person name="Wang K."/>
            <person name="Pan B."/>
            <person name="Chen J."/>
            <person name="Bao Y."/>
            <person name="Liu F."/>
            <person name="Qi X."/>
            <person name="Gang D.R."/>
            <person name="Wen J."/>
            <person name="Li J."/>
        </authorList>
    </citation>
    <scope>NUCLEOTIDE SEQUENCE</scope>
    <source>
        <strain evidence="5">Dzin_1.0</strain>
    </source>
</reference>
<dbReference type="FunFam" id="1.25.40.10:FF:000799">
    <property type="entry name" value="Pentatricopeptide repeat-containing protein At1g07590, mitochondrial"/>
    <property type="match status" value="1"/>
</dbReference>
<dbReference type="NCBIfam" id="TIGR00756">
    <property type="entry name" value="PPR"/>
    <property type="match status" value="3"/>
</dbReference>
<feature type="repeat" description="PPR" evidence="4">
    <location>
        <begin position="53"/>
        <end position="87"/>
    </location>
</feature>
<dbReference type="InterPro" id="IPR011990">
    <property type="entry name" value="TPR-like_helical_dom_sf"/>
</dbReference>
<protein>
    <recommendedName>
        <fullName evidence="7">Pentatricopeptide repeat-containing protein</fullName>
    </recommendedName>
</protein>
<keyword evidence="6" id="KW-1185">Reference proteome</keyword>
<sequence length="754" mass="86219">MMSHGQAKAIHALAIKTRLDSRVYVVNNLLKLYADCRDIFSARMLFDRFPHRDLFTWTILIRGYTKMGFPKEAIQIFSQMVDTGDEPKPDEITLTVVLSACAALGDLELGRELHSYIDNNNNNLLKPDDIHIRNALITMYTKCGDVDTAQKLLTKIPLTERNIVTWNSIISGLSSNGEFKKALSQFRRMQRSGVKPDEVTLVAALNACANLGLLDMGLWIHALIISSQTLISINRFIRNALVDMYAKCGSIDRAQRVFAAIRRKDRDVTSSIRFICSSPEGCVPSESLSWRVERVPKGEPLLSVFQSWMGEGLAIHRGDIFHTINRLRKLKMNKRALEVMEWVVRERPYKLRELDYSYLLEFTTKLHGVSHGEGLFLRIPHAYQNELLYNNLVMACLDKGLIRLSLAYMRKMRELGFPISPYVYNRLIILHSSSGRQKTIPKILRQMKADGVSPHTSTYNILLKIKSDNHDIEGLSKVFNEMKQLNVKPNEITYGILAIAHAVARLHTVAETYVDAIEKSKTGHNWSTLDVLLLLYGYLGKGKELERTWNFVRDLPHVKSESFLLVIEAFGRMGWIDRAEEVWSEMTSTRGLKLTKQFNSMMSVYCRHGLITKATDLFKEMVATQCKPNAITYRHLALGCLKAGLVKEALKTMHIGNDQTLSFQVRKSVPWLETSHMLLEGFADIGDLENARKLLEEFKKSKYHRYTFVFNALIRTYVKAKVYDPNLLREMILAGARPDAETYSLVRLIEQYKD</sequence>
<dbReference type="Pfam" id="PF01535">
    <property type="entry name" value="PPR"/>
    <property type="match status" value="4"/>
</dbReference>
<accession>A0A9D5C863</accession>
<evidence type="ECO:0000313" key="5">
    <source>
        <dbReference type="EMBL" id="KAJ0968023.1"/>
    </source>
</evidence>
<dbReference type="FunFam" id="1.25.40.10:FF:000333">
    <property type="entry name" value="Pentatricopeptide repeat-containing protein"/>
    <property type="match status" value="1"/>
</dbReference>
<dbReference type="GO" id="GO:0005739">
    <property type="term" value="C:mitochondrion"/>
    <property type="evidence" value="ECO:0007669"/>
    <property type="project" value="TreeGrafter"/>
</dbReference>
<dbReference type="PROSITE" id="PS51375">
    <property type="entry name" value="PPR"/>
    <property type="match status" value="5"/>
</dbReference>
<dbReference type="AlphaFoldDB" id="A0A9D5C863"/>
<dbReference type="FunFam" id="1.25.40.10:FF:000073">
    <property type="entry name" value="Pentatricopeptide repeat-containing protein chloroplastic"/>
    <property type="match status" value="1"/>
</dbReference>
<name>A0A9D5C863_9LILI</name>
<feature type="repeat" description="PPR" evidence="4">
    <location>
        <begin position="455"/>
        <end position="489"/>
    </location>
</feature>
<dbReference type="Proteomes" id="UP001085076">
    <property type="component" value="Miscellaneous, Linkage group lg07"/>
</dbReference>
<dbReference type="GO" id="GO:0003729">
    <property type="term" value="F:mRNA binding"/>
    <property type="evidence" value="ECO:0007669"/>
    <property type="project" value="UniProtKB-ARBA"/>
</dbReference>
<evidence type="ECO:0008006" key="7">
    <source>
        <dbReference type="Google" id="ProtNLM"/>
    </source>
</evidence>
<evidence type="ECO:0000256" key="2">
    <source>
        <dbReference type="ARBA" id="ARBA00007626"/>
    </source>
</evidence>
<proteinExistence type="inferred from homology"/>
<dbReference type="Pfam" id="PF13041">
    <property type="entry name" value="PPR_2"/>
    <property type="match status" value="4"/>
</dbReference>
<feature type="repeat" description="PPR" evidence="4">
    <location>
        <begin position="162"/>
        <end position="196"/>
    </location>
</feature>
<reference evidence="5" key="1">
    <citation type="submission" date="2021-03" db="EMBL/GenBank/DDBJ databases">
        <authorList>
            <person name="Li Z."/>
            <person name="Yang C."/>
        </authorList>
    </citation>
    <scope>NUCLEOTIDE SEQUENCE</scope>
    <source>
        <strain evidence="5">Dzin_1.0</strain>
        <tissue evidence="5">Leaf</tissue>
    </source>
</reference>
<comment type="caution">
    <text evidence="5">The sequence shown here is derived from an EMBL/GenBank/DDBJ whole genome shotgun (WGS) entry which is preliminary data.</text>
</comment>
<evidence type="ECO:0000313" key="6">
    <source>
        <dbReference type="Proteomes" id="UP001085076"/>
    </source>
</evidence>
<evidence type="ECO:0000256" key="3">
    <source>
        <dbReference type="ARBA" id="ARBA00022737"/>
    </source>
</evidence>
<dbReference type="OrthoDB" id="185373at2759"/>
<dbReference type="PANTHER" id="PTHR45717">
    <property type="entry name" value="OS12G0527900 PROTEIN"/>
    <property type="match status" value="1"/>
</dbReference>
<evidence type="ECO:0000256" key="4">
    <source>
        <dbReference type="PROSITE-ProRule" id="PRU00708"/>
    </source>
</evidence>
<dbReference type="FunFam" id="1.25.40.10:FF:002174">
    <property type="entry name" value="Pentatricopeptide repeat-containing protein mitochondrial"/>
    <property type="match status" value="1"/>
</dbReference>
<dbReference type="Gene3D" id="1.25.40.10">
    <property type="entry name" value="Tetratricopeptide repeat domain"/>
    <property type="match status" value="5"/>
</dbReference>
<organism evidence="5 6">
    <name type="scientific">Dioscorea zingiberensis</name>
    <dbReference type="NCBI Taxonomy" id="325984"/>
    <lineage>
        <taxon>Eukaryota</taxon>
        <taxon>Viridiplantae</taxon>
        <taxon>Streptophyta</taxon>
        <taxon>Embryophyta</taxon>
        <taxon>Tracheophyta</taxon>
        <taxon>Spermatophyta</taxon>
        <taxon>Magnoliopsida</taxon>
        <taxon>Liliopsida</taxon>
        <taxon>Dioscoreales</taxon>
        <taxon>Dioscoreaceae</taxon>
        <taxon>Dioscorea</taxon>
    </lineage>
</organism>
<feature type="repeat" description="PPR" evidence="4">
    <location>
        <begin position="420"/>
        <end position="454"/>
    </location>
</feature>
<comment type="similarity">
    <text evidence="2">Belongs to the PPR family. P subfamily.</text>
</comment>
<comment type="similarity">
    <text evidence="1">Belongs to the PPR family. PCMP-H subfamily.</text>
</comment>
<dbReference type="PANTHER" id="PTHR45717:SF11">
    <property type="entry name" value="PENTACOTRIPEPTIDE-REPEAT REGION OF PRORP DOMAIN-CONTAINING PROTEIN"/>
    <property type="match status" value="1"/>
</dbReference>